<evidence type="ECO:0000313" key="2">
    <source>
        <dbReference type="EMBL" id="TFB02304.1"/>
    </source>
</evidence>
<comment type="caution">
    <text evidence="2">The sequence shown here is derived from an EMBL/GenBank/DDBJ whole genome shotgun (WGS) entry which is preliminary data.</text>
</comment>
<organism evidence="2 3">
    <name type="scientific">Trichoderma ghanense</name>
    <dbReference type="NCBI Taxonomy" id="65468"/>
    <lineage>
        <taxon>Eukaryota</taxon>
        <taxon>Fungi</taxon>
        <taxon>Dikarya</taxon>
        <taxon>Ascomycota</taxon>
        <taxon>Pezizomycotina</taxon>
        <taxon>Sordariomycetes</taxon>
        <taxon>Hypocreomycetidae</taxon>
        <taxon>Hypocreales</taxon>
        <taxon>Hypocreaceae</taxon>
        <taxon>Trichoderma</taxon>
    </lineage>
</organism>
<dbReference type="GeneID" id="300577569"/>
<evidence type="ECO:0000313" key="3">
    <source>
        <dbReference type="Proteomes" id="UP001642720"/>
    </source>
</evidence>
<proteinExistence type="predicted"/>
<feature type="region of interest" description="Disordered" evidence="1">
    <location>
        <begin position="46"/>
        <end position="65"/>
    </location>
</feature>
<dbReference type="Proteomes" id="UP001642720">
    <property type="component" value="Unassembled WGS sequence"/>
</dbReference>
<accession>A0ABY2H217</accession>
<protein>
    <submittedName>
        <fullName evidence="2">Uncharacterized protein</fullName>
    </submittedName>
</protein>
<sequence length="65" mass="7200">MKYAAEDGRHSIVMMADSKGRQRGQLIGLAAKIRMNRLKIRGFLLQPSCGPEHTNPRGADQPEVP</sequence>
<gene>
    <name evidence="2" type="ORF">CCMA1212_005874</name>
</gene>
<dbReference type="RefSeq" id="XP_073558505.1">
    <property type="nucleotide sequence ID" value="XM_073703119.1"/>
</dbReference>
<reference evidence="2 3" key="1">
    <citation type="submission" date="2018-01" db="EMBL/GenBank/DDBJ databases">
        <title>Genome characterization of the sugarcane-associated fungus Trichoderma ghanense CCMA-1212 and their application in lignocelulose bioconversion.</title>
        <authorList>
            <person name="Steindorff A.S."/>
            <person name="Mendes T.D."/>
            <person name="Vilela E.S.D."/>
            <person name="Rodrigues D.S."/>
            <person name="Formighieri E.F."/>
            <person name="Melo I.S."/>
            <person name="Favaro L.C.L."/>
        </authorList>
    </citation>
    <scope>NUCLEOTIDE SEQUENCE [LARGE SCALE GENOMIC DNA]</scope>
    <source>
        <strain evidence="2 3">CCMA-1212</strain>
    </source>
</reference>
<evidence type="ECO:0000256" key="1">
    <source>
        <dbReference type="SAM" id="MobiDB-lite"/>
    </source>
</evidence>
<name>A0ABY2H217_9HYPO</name>
<dbReference type="EMBL" id="PPTA01000007">
    <property type="protein sequence ID" value="TFB02304.1"/>
    <property type="molecule type" value="Genomic_DNA"/>
</dbReference>
<keyword evidence="3" id="KW-1185">Reference proteome</keyword>